<dbReference type="Pfam" id="PF05806">
    <property type="entry name" value="Noggin"/>
    <property type="match status" value="1"/>
</dbReference>
<reference evidence="8" key="1">
    <citation type="submission" date="2025-08" db="UniProtKB">
        <authorList>
            <consortium name="Ensembl"/>
        </authorList>
    </citation>
    <scope>IDENTIFICATION</scope>
</reference>
<proteinExistence type="inferred from homology"/>
<dbReference type="GeneTree" id="ENSGT00390000006009"/>
<gene>
    <name evidence="8" type="primary">LOC127354972</name>
</gene>
<dbReference type="OMA" id="YDPFWMS"/>
<dbReference type="InterPro" id="IPR029034">
    <property type="entry name" value="Cystine-knot_cytokine"/>
</dbReference>
<dbReference type="SUPFAM" id="SSF57501">
    <property type="entry name" value="Cystine-knot cytokines"/>
    <property type="match status" value="1"/>
</dbReference>
<accession>A0A8C4FAY0</accession>
<dbReference type="Gene3D" id="1.10.287.520">
    <property type="entry name" value="Helix hairpin bin"/>
    <property type="match status" value="1"/>
</dbReference>
<sequence>MPIPLNCGVWISVSVLLCGSATFTSNISTQNQLPNVTLFQDKEDTGWDSPFLQLRASLLSYSQSVRPYTLLTNAQDYHDMPKPRHRRPSRLLRLLGSSFDQFWMSIEQPSESSGAQPLLPGGVLSTRLPTYTTAREKFNQSASPELREAAASQRQKLEKEAADLDLSSLPSQVGLLVRDWLVSSASCGLTYQWVDLGLAFWPRWLRQTDCERSDEGQSCSFPGGMECVRAQTTPINILAWHCLDGREGGNGSRRMRANSSDGSTEMGTGEVMKRCIWRQVPYPVVTACTCSCK</sequence>
<keyword evidence="4" id="KW-0964">Secreted</keyword>
<keyword evidence="3" id="KW-0217">Developmental protein</keyword>
<reference evidence="8" key="2">
    <citation type="submission" date="2025-09" db="UniProtKB">
        <authorList>
            <consortium name="Ensembl"/>
        </authorList>
    </citation>
    <scope>IDENTIFICATION</scope>
</reference>
<dbReference type="Ensembl" id="ENSDLAT00005033649.2">
    <property type="protein sequence ID" value="ENSDLAP00005031512.1"/>
    <property type="gene ID" value="ENSDLAG00005014181.2"/>
</dbReference>
<dbReference type="PANTHER" id="PTHR10494">
    <property type="entry name" value="BONE MORPHOGENETIC PROTEIN INHIBITOR, NOGGIN"/>
    <property type="match status" value="1"/>
</dbReference>
<evidence type="ECO:0008006" key="10">
    <source>
        <dbReference type="Google" id="ProtNLM"/>
    </source>
</evidence>
<dbReference type="GO" id="GO:0051216">
    <property type="term" value="P:cartilage development"/>
    <property type="evidence" value="ECO:0007669"/>
    <property type="project" value="UniProtKB-KW"/>
</dbReference>
<comment type="subcellular location">
    <subcellularLocation>
        <location evidence="1">Secreted</location>
    </subcellularLocation>
</comment>
<dbReference type="PANTHER" id="PTHR10494:SF6">
    <property type="entry name" value="NOGGIN"/>
    <property type="match status" value="1"/>
</dbReference>
<feature type="chain" id="PRO_5034853636" description="Noggin" evidence="7">
    <location>
        <begin position="22"/>
        <end position="293"/>
    </location>
</feature>
<evidence type="ECO:0000256" key="1">
    <source>
        <dbReference type="ARBA" id="ARBA00004613"/>
    </source>
</evidence>
<name>A0A8C4FAY0_DICLA</name>
<evidence type="ECO:0000256" key="6">
    <source>
        <dbReference type="ARBA" id="ARBA00023188"/>
    </source>
</evidence>
<keyword evidence="6" id="KW-0891">Chondrogenesis</keyword>
<dbReference type="Proteomes" id="UP000694389">
    <property type="component" value="Unassembled WGS sequence"/>
</dbReference>
<evidence type="ECO:0000256" key="7">
    <source>
        <dbReference type="SAM" id="SignalP"/>
    </source>
</evidence>
<dbReference type="GO" id="GO:0005615">
    <property type="term" value="C:extracellular space"/>
    <property type="evidence" value="ECO:0007669"/>
    <property type="project" value="TreeGrafter"/>
</dbReference>
<dbReference type="GO" id="GO:0030514">
    <property type="term" value="P:negative regulation of BMP signaling pathway"/>
    <property type="evidence" value="ECO:0007669"/>
    <property type="project" value="InterPro"/>
</dbReference>
<evidence type="ECO:0000256" key="4">
    <source>
        <dbReference type="ARBA" id="ARBA00022525"/>
    </source>
</evidence>
<protein>
    <recommendedName>
        <fullName evidence="10">Noggin</fullName>
    </recommendedName>
</protein>
<organism evidence="8 9">
    <name type="scientific">Dicentrarchus labrax</name>
    <name type="common">European seabass</name>
    <name type="synonym">Morone labrax</name>
    <dbReference type="NCBI Taxonomy" id="13489"/>
    <lineage>
        <taxon>Eukaryota</taxon>
        <taxon>Metazoa</taxon>
        <taxon>Chordata</taxon>
        <taxon>Craniata</taxon>
        <taxon>Vertebrata</taxon>
        <taxon>Euteleostomi</taxon>
        <taxon>Actinopterygii</taxon>
        <taxon>Neopterygii</taxon>
        <taxon>Teleostei</taxon>
        <taxon>Neoteleostei</taxon>
        <taxon>Acanthomorphata</taxon>
        <taxon>Eupercaria</taxon>
        <taxon>Moronidae</taxon>
        <taxon>Dicentrarchus</taxon>
    </lineage>
</organism>
<dbReference type="GO" id="GO:0001649">
    <property type="term" value="P:osteoblast differentiation"/>
    <property type="evidence" value="ECO:0007669"/>
    <property type="project" value="TreeGrafter"/>
</dbReference>
<dbReference type="InterPro" id="IPR008717">
    <property type="entry name" value="Noggin"/>
</dbReference>
<dbReference type="Gene3D" id="2.10.90.10">
    <property type="entry name" value="Cystine-knot cytokines"/>
    <property type="match status" value="1"/>
</dbReference>
<evidence type="ECO:0000313" key="9">
    <source>
        <dbReference type="Proteomes" id="UP000694389"/>
    </source>
</evidence>
<dbReference type="RefSeq" id="XP_051241342.1">
    <property type="nucleotide sequence ID" value="XM_051385382.1"/>
</dbReference>
<evidence type="ECO:0000313" key="8">
    <source>
        <dbReference type="Ensembl" id="ENSDLAP00005031512.1"/>
    </source>
</evidence>
<keyword evidence="5 7" id="KW-0732">Signal</keyword>
<evidence type="ECO:0000256" key="2">
    <source>
        <dbReference type="ARBA" id="ARBA00007480"/>
    </source>
</evidence>
<dbReference type="GO" id="GO:0045596">
    <property type="term" value="P:negative regulation of cell differentiation"/>
    <property type="evidence" value="ECO:0007669"/>
    <property type="project" value="InterPro"/>
</dbReference>
<evidence type="ECO:0000256" key="5">
    <source>
        <dbReference type="ARBA" id="ARBA00022729"/>
    </source>
</evidence>
<dbReference type="GeneID" id="127354972"/>
<comment type="similarity">
    <text evidence="2">Belongs to the noggin family.</text>
</comment>
<evidence type="ECO:0000256" key="3">
    <source>
        <dbReference type="ARBA" id="ARBA00022473"/>
    </source>
</evidence>
<keyword evidence="9" id="KW-1185">Reference proteome</keyword>
<feature type="signal peptide" evidence="7">
    <location>
        <begin position="1"/>
        <end position="21"/>
    </location>
</feature>
<dbReference type="OrthoDB" id="5950649at2759"/>
<dbReference type="GO" id="GO:0009953">
    <property type="term" value="P:dorsal/ventral pattern formation"/>
    <property type="evidence" value="ECO:0007669"/>
    <property type="project" value="TreeGrafter"/>
</dbReference>
<dbReference type="AlphaFoldDB" id="A0A8C4FAY0"/>